<organism evidence="2 3">
    <name type="scientific">Stentor coeruleus</name>
    <dbReference type="NCBI Taxonomy" id="5963"/>
    <lineage>
        <taxon>Eukaryota</taxon>
        <taxon>Sar</taxon>
        <taxon>Alveolata</taxon>
        <taxon>Ciliophora</taxon>
        <taxon>Postciliodesmatophora</taxon>
        <taxon>Heterotrichea</taxon>
        <taxon>Heterotrichida</taxon>
        <taxon>Stentoridae</taxon>
        <taxon>Stentor</taxon>
    </lineage>
</organism>
<evidence type="ECO:0000313" key="2">
    <source>
        <dbReference type="EMBL" id="OMJ66401.1"/>
    </source>
</evidence>
<feature type="region of interest" description="Disordered" evidence="1">
    <location>
        <begin position="1"/>
        <end position="21"/>
    </location>
</feature>
<reference evidence="2 3" key="1">
    <citation type="submission" date="2016-11" db="EMBL/GenBank/DDBJ databases">
        <title>The macronuclear genome of Stentor coeruleus: a giant cell with tiny introns.</title>
        <authorList>
            <person name="Slabodnick M."/>
            <person name="Ruby J.G."/>
            <person name="Reiff S.B."/>
            <person name="Swart E.C."/>
            <person name="Gosai S."/>
            <person name="Prabakaran S."/>
            <person name="Witkowska E."/>
            <person name="Larue G.E."/>
            <person name="Fisher S."/>
            <person name="Freeman R.M."/>
            <person name="Gunawardena J."/>
            <person name="Chu W."/>
            <person name="Stover N.A."/>
            <person name="Gregory B.D."/>
            <person name="Nowacki M."/>
            <person name="Derisi J."/>
            <person name="Roy S.W."/>
            <person name="Marshall W.F."/>
            <person name="Sood P."/>
        </authorList>
    </citation>
    <scope>NUCLEOTIDE SEQUENCE [LARGE SCALE GENOMIC DNA]</scope>
    <source>
        <strain evidence="2">WM001</strain>
    </source>
</reference>
<dbReference type="EMBL" id="MPUH01001728">
    <property type="protein sequence ID" value="OMJ66401.1"/>
    <property type="molecule type" value="Genomic_DNA"/>
</dbReference>
<dbReference type="OrthoDB" id="319236at2759"/>
<protein>
    <submittedName>
        <fullName evidence="2">Uncharacterized protein</fullName>
    </submittedName>
</protein>
<feature type="compositionally biased region" description="Basic and acidic residues" evidence="1">
    <location>
        <begin position="1"/>
        <end position="20"/>
    </location>
</feature>
<dbReference type="Proteomes" id="UP000187209">
    <property type="component" value="Unassembled WGS sequence"/>
</dbReference>
<proteinExistence type="predicted"/>
<dbReference type="AlphaFoldDB" id="A0A1R2APF1"/>
<gene>
    <name evidence="2" type="ORF">SteCoe_36758</name>
</gene>
<comment type="caution">
    <text evidence="2">The sequence shown here is derived from an EMBL/GenBank/DDBJ whole genome shotgun (WGS) entry which is preliminary data.</text>
</comment>
<name>A0A1R2APF1_9CILI</name>
<evidence type="ECO:0000313" key="3">
    <source>
        <dbReference type="Proteomes" id="UP000187209"/>
    </source>
</evidence>
<accession>A0A1R2APF1</accession>
<sequence length="164" mass="18893">MRPTDLKFRSPKEKTPDPYDAHVTSYGKPLFEHKQKQKSSFPQAKRFPMSRDDKLDFWRGPGSYDLSYESIGKKKLKSIPLYKPMHRGKDLTQNAYFYIGSNLVYDPTVVLNRKAKNTVCANERKCKSRPTTASSKNYSPVLKKLTIQHNVDDKFNRPASALGF</sequence>
<keyword evidence="3" id="KW-1185">Reference proteome</keyword>
<evidence type="ECO:0000256" key="1">
    <source>
        <dbReference type="SAM" id="MobiDB-lite"/>
    </source>
</evidence>